<evidence type="ECO:0000313" key="3">
    <source>
        <dbReference type="Proteomes" id="UP000214684"/>
    </source>
</evidence>
<sequence length="419" mass="47180">MKNNFLLILALLSFSFLQAQTVKIENLKTPDSPGFQILDVSPSSIEKPLNPKALGATLLSLANDKNAIPKNFALEFSPYWYFKDRNASVHKYLNIEDEKGRANNFSGILNKLSVSIASVYSDTTSGSLLAKTNYLSFGLRTNLFTYRSRDQNDKIKAALVGFSNKFVKLIPKKVSTDSLESLLRVKKTDIINLKKAIAEEQDETKKNLFISSLESNIKDSVKLELLISAIEKQANDVILDAVKKDDSINYYLKELDQLPLIQVDGAFAYSEAFADNTTAKRRFNRSGVWINASFNLFSIDKEKLNDNLSAIFLGKYISDNILTDEVTGLFKRQNAFDFGIKVDYTVKDFSLSFEHINRKYNDSALESTNRNVFMMQYKISDGLYLTGSYGKNFGEVNNLFSLFGINYGFGATKLKTISE</sequence>
<keyword evidence="3" id="KW-1185">Reference proteome</keyword>
<dbReference type="EMBL" id="MUGS01000057">
    <property type="protein sequence ID" value="OXE99989.1"/>
    <property type="molecule type" value="Genomic_DNA"/>
</dbReference>
<keyword evidence="1" id="KW-0732">Signal</keyword>
<protein>
    <recommendedName>
        <fullName evidence="4">DUF5723 domain-containing protein</fullName>
    </recommendedName>
</protein>
<reference evidence="2 3" key="1">
    <citation type="submission" date="2016-11" db="EMBL/GenBank/DDBJ databases">
        <title>Whole genomes of Flavobacteriaceae.</title>
        <authorList>
            <person name="Stine C."/>
            <person name="Li C."/>
            <person name="Tadesse D."/>
        </authorList>
    </citation>
    <scope>NUCLEOTIDE SEQUENCE [LARGE SCALE GENOMIC DNA]</scope>
    <source>
        <strain evidence="2 3">DSM 24704</strain>
    </source>
</reference>
<feature type="signal peptide" evidence="1">
    <location>
        <begin position="1"/>
        <end position="19"/>
    </location>
</feature>
<evidence type="ECO:0008006" key="4">
    <source>
        <dbReference type="Google" id="ProtNLM"/>
    </source>
</evidence>
<accession>A0A227NSP2</accession>
<organism evidence="2 3">
    <name type="scientific">Flavobacterium araucananum</name>
    <dbReference type="NCBI Taxonomy" id="946678"/>
    <lineage>
        <taxon>Bacteria</taxon>
        <taxon>Pseudomonadati</taxon>
        <taxon>Bacteroidota</taxon>
        <taxon>Flavobacteriia</taxon>
        <taxon>Flavobacteriales</taxon>
        <taxon>Flavobacteriaceae</taxon>
        <taxon>Flavobacterium</taxon>
    </lineage>
</organism>
<gene>
    <name evidence="2" type="ORF">B0A64_20740</name>
</gene>
<evidence type="ECO:0000313" key="2">
    <source>
        <dbReference type="EMBL" id="OXE99989.1"/>
    </source>
</evidence>
<name>A0A227NSP2_9FLAO</name>
<evidence type="ECO:0000256" key="1">
    <source>
        <dbReference type="SAM" id="SignalP"/>
    </source>
</evidence>
<dbReference type="Proteomes" id="UP000214684">
    <property type="component" value="Unassembled WGS sequence"/>
</dbReference>
<dbReference type="AlphaFoldDB" id="A0A227NSP2"/>
<comment type="caution">
    <text evidence="2">The sequence shown here is derived from an EMBL/GenBank/DDBJ whole genome shotgun (WGS) entry which is preliminary data.</text>
</comment>
<proteinExistence type="predicted"/>
<dbReference type="RefSeq" id="WP_089481398.1">
    <property type="nucleotide sequence ID" value="NZ_MUGS01000057.1"/>
</dbReference>
<feature type="chain" id="PRO_5030039120" description="DUF5723 domain-containing protein" evidence="1">
    <location>
        <begin position="20"/>
        <end position="419"/>
    </location>
</feature>
<dbReference type="OrthoDB" id="623250at2"/>